<evidence type="ECO:0000313" key="1">
    <source>
        <dbReference type="EMBL" id="QBZ54667.1"/>
    </source>
</evidence>
<proteinExistence type="predicted"/>
<dbReference type="Proteomes" id="UP000294847">
    <property type="component" value="Chromosome 1"/>
</dbReference>
<evidence type="ECO:0000313" key="2">
    <source>
        <dbReference type="Proteomes" id="UP000294847"/>
    </source>
</evidence>
<name>A0A4P7MX65_PYROR</name>
<gene>
    <name evidence="1" type="ORF">PoMZ_10375</name>
</gene>
<accession>A0A4P7MX65</accession>
<protein>
    <submittedName>
        <fullName evidence="1">Uncharacterized protein</fullName>
    </submittedName>
</protein>
<sequence>MWLSSPSAVRMSCSSCRVMFPLRFMSPSAESPPPAERHHASKAVVQVPEVHARYATLVVQIPVNVKGLICLDLHLANPLARDAQLSGSFVAALGTNTTQASRTIVERRVELVGPRRAVGVAVAVVVAQQVFAARLLAAPYGERLVDRGEQVFGQVRHDGHEAVQVPCGVLWVEAPEEVPVVAGLENMPLEKPRLGIDLGNIKEA</sequence>
<organism evidence="1 2">
    <name type="scientific">Pyricularia oryzae</name>
    <name type="common">Rice blast fungus</name>
    <name type="synonym">Magnaporthe oryzae</name>
    <dbReference type="NCBI Taxonomy" id="318829"/>
    <lineage>
        <taxon>Eukaryota</taxon>
        <taxon>Fungi</taxon>
        <taxon>Dikarya</taxon>
        <taxon>Ascomycota</taxon>
        <taxon>Pezizomycotina</taxon>
        <taxon>Sordariomycetes</taxon>
        <taxon>Sordariomycetidae</taxon>
        <taxon>Magnaporthales</taxon>
        <taxon>Pyriculariaceae</taxon>
        <taxon>Pyricularia</taxon>
    </lineage>
</organism>
<reference evidence="1 2" key="1">
    <citation type="journal article" date="2019" name="Mol. Biol. Evol.">
        <title>Blast fungal genomes show frequent chromosomal changes, gene gains and losses, and effector gene turnover.</title>
        <authorList>
            <person name="Gomez Luciano L.B."/>
            <person name="Jason Tsai I."/>
            <person name="Chuma I."/>
            <person name="Tosa Y."/>
            <person name="Chen Y.H."/>
            <person name="Li J.Y."/>
            <person name="Li M.Y."/>
            <person name="Jade Lu M.Y."/>
            <person name="Nakayashiki H."/>
            <person name="Li W.H."/>
        </authorList>
    </citation>
    <scope>NUCLEOTIDE SEQUENCE [LARGE SCALE GENOMIC DNA]</scope>
    <source>
        <strain evidence="1">MZ5-1-6</strain>
    </source>
</reference>
<dbReference type="AlphaFoldDB" id="A0A4P7MX65"/>
<dbReference type="EMBL" id="CP034204">
    <property type="protein sequence ID" value="QBZ54667.1"/>
    <property type="molecule type" value="Genomic_DNA"/>
</dbReference>